<feature type="region of interest" description="Disordered" evidence="5">
    <location>
        <begin position="92"/>
        <end position="126"/>
    </location>
</feature>
<dbReference type="GO" id="GO:0006744">
    <property type="term" value="P:ubiquinone biosynthetic process"/>
    <property type="evidence" value="ECO:0007669"/>
    <property type="project" value="TreeGrafter"/>
</dbReference>
<comment type="similarity">
    <text evidence="1">Belongs to the protein kinase superfamily. ADCK protein kinase family.</text>
</comment>
<dbReference type="CDD" id="cd13970">
    <property type="entry name" value="ABC1_ADCK3"/>
    <property type="match status" value="1"/>
</dbReference>
<protein>
    <recommendedName>
        <fullName evidence="6">ABC1 atypical kinase-like domain-containing protein</fullName>
    </recommendedName>
</protein>
<keyword evidence="2" id="KW-0808">Transferase</keyword>
<evidence type="ECO:0000256" key="3">
    <source>
        <dbReference type="ARBA" id="ARBA00022741"/>
    </source>
</evidence>
<evidence type="ECO:0000256" key="2">
    <source>
        <dbReference type="ARBA" id="ARBA00022679"/>
    </source>
</evidence>
<dbReference type="InterPro" id="IPR004147">
    <property type="entry name" value="ABC1_dom"/>
</dbReference>
<reference evidence="7" key="1">
    <citation type="submission" date="2021-01" db="EMBL/GenBank/DDBJ databases">
        <authorList>
            <person name="Corre E."/>
            <person name="Pelletier E."/>
            <person name="Niang G."/>
            <person name="Scheremetjew M."/>
            <person name="Finn R."/>
            <person name="Kale V."/>
            <person name="Holt S."/>
            <person name="Cochrane G."/>
            <person name="Meng A."/>
            <person name="Brown T."/>
            <person name="Cohen L."/>
        </authorList>
    </citation>
    <scope>NUCLEOTIDE SEQUENCE</scope>
    <source>
        <strain evidence="7">CCMP3278</strain>
    </source>
</reference>
<evidence type="ECO:0000256" key="1">
    <source>
        <dbReference type="ARBA" id="ARBA00009670"/>
    </source>
</evidence>
<organism evidence="7">
    <name type="scientific">Timspurckia oligopyrenoides</name>
    <dbReference type="NCBI Taxonomy" id="708627"/>
    <lineage>
        <taxon>Eukaryota</taxon>
        <taxon>Rhodophyta</taxon>
        <taxon>Bangiophyceae</taxon>
        <taxon>Porphyridiales</taxon>
        <taxon>Porphyridiaceae</taxon>
        <taxon>Timspurckia</taxon>
    </lineage>
</organism>
<gene>
    <name evidence="7" type="ORF">TOLI1172_LOCUS3844</name>
</gene>
<dbReference type="InterPro" id="IPR034646">
    <property type="entry name" value="ADCK3_dom"/>
</dbReference>
<evidence type="ECO:0000256" key="4">
    <source>
        <dbReference type="ARBA" id="ARBA00022840"/>
    </source>
</evidence>
<dbReference type="Pfam" id="PF03109">
    <property type="entry name" value="ABC1"/>
    <property type="match status" value="1"/>
</dbReference>
<dbReference type="InterPro" id="IPR011009">
    <property type="entry name" value="Kinase-like_dom_sf"/>
</dbReference>
<dbReference type="PANTHER" id="PTHR43851:SF3">
    <property type="entry name" value="COENZYME Q8"/>
    <property type="match status" value="1"/>
</dbReference>
<sequence length="598" mass="67617">MSEIGLVFRGIGLVLRDQFRILVVSKDGTQLLNSISLGIIRHTSIPFRNRFKVQKTTQESHDFKDSNVNPSEIFRYNEAQTHTSPEINERTDLNRSDSAETAQVESISDEVITENPQEMPSNRSTEEATLFKQEEIIEKWKYNERKVPSSAISRAFGFGTLGLRMAFGVASESARNLFPNESSNIENRSSALNSYISKKESADQIVSTLSRMRGAALKVGQMLSIQDETLLPPALSQALERVRHNADIMPNTQLEFMMKSELGSDWKQNFKQFNNVPIAAASIGQVHKAILTDGTVVAVKVQYPGVAQSIQSDIKSLRRLIKYSGMLPKSAYVEQALAYAEFELGRECQYKLEANNQKKLKKLLEDEGAMIVVPDVIESLSTDRVLTTEWASGKHVDEFSNPERNSQEVRNQIAETVLRLTMRELFEFKFMQTDPNFSNFLYDKDTNRMSLLDFGAAREYASEFVSNYFNMVNSCAERDREGVIYYSQQLGFLTGEESLTMLDAHVSASFIVGEPFSKEFSEGYDFKKQQISTRTAAFGSTLMKLRLCPPPQEVYSLHRRLSGAYLLCVKLGATLTCRPILEQYRSTLTTYTPLQTLK</sequence>
<dbReference type="SUPFAM" id="SSF56112">
    <property type="entry name" value="Protein kinase-like (PK-like)"/>
    <property type="match status" value="1"/>
</dbReference>
<name>A0A7S1ERJ9_9RHOD</name>
<dbReference type="Gene3D" id="1.10.510.10">
    <property type="entry name" value="Transferase(Phosphotransferase) domain 1"/>
    <property type="match status" value="1"/>
</dbReference>
<evidence type="ECO:0000313" key="7">
    <source>
        <dbReference type="EMBL" id="CAD8819455.1"/>
    </source>
</evidence>
<dbReference type="InterPro" id="IPR051409">
    <property type="entry name" value="Atypical_kinase_ADCK"/>
</dbReference>
<evidence type="ECO:0000256" key="5">
    <source>
        <dbReference type="SAM" id="MobiDB-lite"/>
    </source>
</evidence>
<evidence type="ECO:0000259" key="6">
    <source>
        <dbReference type="Pfam" id="PF03109"/>
    </source>
</evidence>
<dbReference type="GO" id="GO:0005524">
    <property type="term" value="F:ATP binding"/>
    <property type="evidence" value="ECO:0007669"/>
    <property type="project" value="UniProtKB-KW"/>
</dbReference>
<keyword evidence="4" id="KW-0067">ATP-binding</keyword>
<feature type="domain" description="ABC1 atypical kinase-like" evidence="6">
    <location>
        <begin position="242"/>
        <end position="485"/>
    </location>
</feature>
<keyword evidence="3" id="KW-0547">Nucleotide-binding</keyword>
<dbReference type="PANTHER" id="PTHR43851">
    <property type="match status" value="1"/>
</dbReference>
<dbReference type="EMBL" id="HBFP01005433">
    <property type="protein sequence ID" value="CAD8819455.1"/>
    <property type="molecule type" value="Transcribed_RNA"/>
</dbReference>
<dbReference type="AlphaFoldDB" id="A0A7S1ERJ9"/>
<accession>A0A7S1ERJ9</accession>
<feature type="compositionally biased region" description="Polar residues" evidence="5">
    <location>
        <begin position="114"/>
        <end position="123"/>
    </location>
</feature>
<proteinExistence type="inferred from homology"/>
<dbReference type="GO" id="GO:0016740">
    <property type="term" value="F:transferase activity"/>
    <property type="evidence" value="ECO:0007669"/>
    <property type="project" value="UniProtKB-KW"/>
</dbReference>